<comment type="caution">
    <text evidence="3">The sequence shown here is derived from an EMBL/GenBank/DDBJ whole genome shotgun (WGS) entry which is preliminary data.</text>
</comment>
<organism evidence="3 4">
    <name type="scientific">Longibacter salinarum</name>
    <dbReference type="NCBI Taxonomy" id="1850348"/>
    <lineage>
        <taxon>Bacteria</taxon>
        <taxon>Pseudomonadati</taxon>
        <taxon>Rhodothermota</taxon>
        <taxon>Rhodothermia</taxon>
        <taxon>Rhodothermales</taxon>
        <taxon>Salisaetaceae</taxon>
        <taxon>Longibacter</taxon>
    </lineage>
</organism>
<evidence type="ECO:0000313" key="4">
    <source>
        <dbReference type="Proteomes" id="UP000220102"/>
    </source>
</evidence>
<accession>A0A2A8CZG0</accession>
<feature type="region of interest" description="Disordered" evidence="1">
    <location>
        <begin position="1"/>
        <end position="26"/>
    </location>
</feature>
<dbReference type="Pfam" id="PF09376">
    <property type="entry name" value="NurA"/>
    <property type="match status" value="1"/>
</dbReference>
<dbReference type="RefSeq" id="WP_098075129.1">
    <property type="nucleotide sequence ID" value="NZ_PDEQ01000003.1"/>
</dbReference>
<feature type="compositionally biased region" description="Basic and acidic residues" evidence="1">
    <location>
        <begin position="1"/>
        <end position="11"/>
    </location>
</feature>
<reference evidence="3 4" key="1">
    <citation type="submission" date="2017-10" db="EMBL/GenBank/DDBJ databases">
        <title>Draft genome of Longibacter Salinarum.</title>
        <authorList>
            <person name="Goh K.M."/>
            <person name="Shamsir M.S."/>
            <person name="Lim S.W."/>
        </authorList>
    </citation>
    <scope>NUCLEOTIDE SEQUENCE [LARGE SCALE GENOMIC DNA]</scope>
    <source>
        <strain evidence="3 4">KCTC 52045</strain>
    </source>
</reference>
<dbReference type="EMBL" id="PDEQ01000003">
    <property type="protein sequence ID" value="PEN13967.1"/>
    <property type="molecule type" value="Genomic_DNA"/>
</dbReference>
<name>A0A2A8CZG0_9BACT</name>
<dbReference type="AlphaFoldDB" id="A0A2A8CZG0"/>
<dbReference type="Proteomes" id="UP000220102">
    <property type="component" value="Unassembled WGS sequence"/>
</dbReference>
<evidence type="ECO:0000259" key="2">
    <source>
        <dbReference type="SMART" id="SM00933"/>
    </source>
</evidence>
<evidence type="ECO:0000313" key="3">
    <source>
        <dbReference type="EMBL" id="PEN13967.1"/>
    </source>
</evidence>
<evidence type="ECO:0000256" key="1">
    <source>
        <dbReference type="SAM" id="MobiDB-lite"/>
    </source>
</evidence>
<protein>
    <recommendedName>
        <fullName evidence="2">NurA domain-containing protein</fullName>
    </recommendedName>
</protein>
<keyword evidence="4" id="KW-1185">Reference proteome</keyword>
<gene>
    <name evidence="3" type="ORF">CRI94_07900</name>
</gene>
<sequence>MLDLRQLRDQLGRVPETQAGTRDLREKQRRRALRALQEVADEWQRVQARVQQTQPGHLVAALRSSPTMTAASSARPTPMTVVSTDGSQIYPDRHIEPTYFLLNIGRVAFQYGTTESPVLDAVPDLRFPSDLNDHFDEVLSTMTTEVVSALRDEQELAELLRLARETHVPGRPIVALADGTLIRWMLRGMQNRAVEEELIERYTGMLREFREEQFPIASYISMPGNTELVNLLRFHLDELEEEAPHPATVDEVNPGEVDEEEPPLAGLLDRHVFASVLARGERSAVFGSMSRIQRQYPEGNEICYFYLHVPVNDHESEIARVEIPAWVADDRPLVDLVHAVVMSECRKGEGYPLVLSEAHERAVIRAPERDAFQRLLGRTLRRAGLSSPHSQKRRSKQRPRV</sequence>
<dbReference type="OrthoDB" id="9799918at2"/>
<dbReference type="InterPro" id="IPR018977">
    <property type="entry name" value="NurA_domain"/>
</dbReference>
<dbReference type="SMART" id="SM00933">
    <property type="entry name" value="NurA"/>
    <property type="match status" value="1"/>
</dbReference>
<proteinExistence type="predicted"/>
<feature type="domain" description="NurA" evidence="2">
    <location>
        <begin position="79"/>
        <end position="364"/>
    </location>
</feature>